<organism evidence="14 15">
    <name type="scientific">Hortaea werneckii</name>
    <name type="common">Black yeast</name>
    <name type="synonym">Cladosporium werneckii</name>
    <dbReference type="NCBI Taxonomy" id="91943"/>
    <lineage>
        <taxon>Eukaryota</taxon>
        <taxon>Fungi</taxon>
        <taxon>Dikarya</taxon>
        <taxon>Ascomycota</taxon>
        <taxon>Pezizomycotina</taxon>
        <taxon>Dothideomycetes</taxon>
        <taxon>Dothideomycetidae</taxon>
        <taxon>Mycosphaerellales</taxon>
        <taxon>Teratosphaeriaceae</taxon>
        <taxon>Hortaea</taxon>
    </lineage>
</organism>
<dbReference type="FunFam" id="1.20.1270.60:FF:000072">
    <property type="entry name" value="Sorting nexin MVP1"/>
    <property type="match status" value="1"/>
</dbReference>
<dbReference type="GO" id="GO:0005829">
    <property type="term" value="C:cytosol"/>
    <property type="evidence" value="ECO:0007669"/>
    <property type="project" value="GOC"/>
</dbReference>
<feature type="compositionally biased region" description="Low complexity" evidence="11">
    <location>
        <begin position="167"/>
        <end position="185"/>
    </location>
</feature>
<dbReference type="SUPFAM" id="SSF64268">
    <property type="entry name" value="PX domain"/>
    <property type="match status" value="1"/>
</dbReference>
<dbReference type="InterPro" id="IPR028662">
    <property type="entry name" value="SNX8/Mvp1"/>
</dbReference>
<comment type="caution">
    <text evidence="14">The sequence shown here is derived from an EMBL/GenBank/DDBJ whole genome shotgun (WGS) entry which is preliminary data.</text>
</comment>
<dbReference type="GO" id="GO:0005768">
    <property type="term" value="C:endosome"/>
    <property type="evidence" value="ECO:0007669"/>
    <property type="project" value="TreeGrafter"/>
</dbReference>
<comment type="subcellular location">
    <subcellularLocation>
        <location evidence="3">Cytoplasm</location>
    </subcellularLocation>
    <subcellularLocation>
        <location evidence="2">Membrane</location>
        <topology evidence="2">Peripheral membrane protein</topology>
        <orientation evidence="2">Cytoplasmic side</orientation>
    </subcellularLocation>
</comment>
<dbReference type="GO" id="GO:0042147">
    <property type="term" value="P:retrograde transport, endosome to Golgi"/>
    <property type="evidence" value="ECO:0007669"/>
    <property type="project" value="InterPro"/>
</dbReference>
<dbReference type="PANTHER" id="PTHR47554">
    <property type="entry name" value="SORTING NEXIN MVP1"/>
    <property type="match status" value="1"/>
</dbReference>
<dbReference type="GO" id="GO:0032266">
    <property type="term" value="F:phosphatidylinositol-3-phosphate binding"/>
    <property type="evidence" value="ECO:0007669"/>
    <property type="project" value="TreeGrafter"/>
</dbReference>
<dbReference type="Pfam" id="PF00787">
    <property type="entry name" value="PX"/>
    <property type="match status" value="1"/>
</dbReference>
<dbReference type="Proteomes" id="UP000269276">
    <property type="component" value="Unassembled WGS sequence"/>
</dbReference>
<accession>A0A3M7DJ91</accession>
<feature type="region of interest" description="Disordered" evidence="11">
    <location>
        <begin position="153"/>
        <end position="315"/>
    </location>
</feature>
<keyword evidence="6" id="KW-0813">Transport</keyword>
<keyword evidence="8" id="KW-0653">Protein transport</keyword>
<feature type="compositionally biased region" description="Low complexity" evidence="11">
    <location>
        <begin position="294"/>
        <end position="311"/>
    </location>
</feature>
<keyword evidence="7" id="KW-0963">Cytoplasm</keyword>
<dbReference type="PROSITE" id="PS51229">
    <property type="entry name" value="DCUN1"/>
    <property type="match status" value="1"/>
</dbReference>
<feature type="domain" description="DCUN1" evidence="13">
    <location>
        <begin position="973"/>
        <end position="1175"/>
    </location>
</feature>
<dbReference type="Gene3D" id="1.10.8.10">
    <property type="entry name" value="DNA helicase RuvA subunit, C-terminal domain"/>
    <property type="match status" value="1"/>
</dbReference>
<dbReference type="Pfam" id="PF19566">
    <property type="entry name" value="Snx8_BAR_dom"/>
    <property type="match status" value="1"/>
</dbReference>
<dbReference type="InterPro" id="IPR027267">
    <property type="entry name" value="AH/BAR_dom_sf"/>
</dbReference>
<dbReference type="VEuPathDB" id="FungiDB:BTJ68_10614"/>
<gene>
    <name evidence="14" type="ORF">D0863_09832</name>
</gene>
<evidence type="ECO:0000256" key="8">
    <source>
        <dbReference type="ARBA" id="ARBA00022927"/>
    </source>
</evidence>
<evidence type="ECO:0000259" key="12">
    <source>
        <dbReference type="PROSITE" id="PS50195"/>
    </source>
</evidence>
<proteinExistence type="inferred from homology"/>
<evidence type="ECO:0000256" key="1">
    <source>
        <dbReference type="ARBA" id="ARBA00002474"/>
    </source>
</evidence>
<feature type="compositionally biased region" description="Gly residues" evidence="11">
    <location>
        <begin position="250"/>
        <end position="263"/>
    </location>
</feature>
<dbReference type="InterPro" id="IPR005176">
    <property type="entry name" value="PONY_dom"/>
</dbReference>
<name>A0A3M7DJ91_HORWE</name>
<dbReference type="PROSITE" id="PS50195">
    <property type="entry name" value="PX"/>
    <property type="match status" value="1"/>
</dbReference>
<dbReference type="GO" id="GO:0016020">
    <property type="term" value="C:membrane"/>
    <property type="evidence" value="ECO:0007669"/>
    <property type="project" value="UniProtKB-SubCell"/>
</dbReference>
<dbReference type="SMART" id="SM00312">
    <property type="entry name" value="PX"/>
    <property type="match status" value="1"/>
</dbReference>
<dbReference type="InterPro" id="IPR035704">
    <property type="entry name" value="SNX8/Mvp1_PX"/>
</dbReference>
<evidence type="ECO:0000256" key="2">
    <source>
        <dbReference type="ARBA" id="ARBA00004287"/>
    </source>
</evidence>
<dbReference type="Gene3D" id="3.30.1520.10">
    <property type="entry name" value="Phox-like domain"/>
    <property type="match status" value="1"/>
</dbReference>
<dbReference type="CDD" id="cd06866">
    <property type="entry name" value="PX_SNX8_Mvp1p_like"/>
    <property type="match status" value="1"/>
</dbReference>
<dbReference type="CDD" id="cd07597">
    <property type="entry name" value="BAR_SNX8"/>
    <property type="match status" value="1"/>
</dbReference>
<comment type="function">
    <text evidence="1">Required for vacuolar protein sorting.</text>
</comment>
<evidence type="ECO:0000313" key="14">
    <source>
        <dbReference type="EMBL" id="RMY64418.1"/>
    </source>
</evidence>
<reference evidence="14 15" key="1">
    <citation type="journal article" date="2018" name="BMC Genomics">
        <title>Genomic evidence for intraspecific hybridization in a clonal and extremely halotolerant yeast.</title>
        <authorList>
            <person name="Gostincar C."/>
            <person name="Stajich J.E."/>
            <person name="Zupancic J."/>
            <person name="Zalar P."/>
            <person name="Gunde-Cimerman N."/>
        </authorList>
    </citation>
    <scope>NUCLEOTIDE SEQUENCE [LARGE SCALE GENOMIC DNA]</scope>
    <source>
        <strain evidence="14 15">EXF-2682</strain>
    </source>
</reference>
<dbReference type="InterPro" id="IPR042460">
    <property type="entry name" value="DCN1-like_PONY"/>
</dbReference>
<feature type="compositionally biased region" description="Gly residues" evidence="11">
    <location>
        <begin position="270"/>
        <end position="291"/>
    </location>
</feature>
<dbReference type="Gene3D" id="1.10.238.200">
    <property type="entry name" value="Cullin, PONY binding domain"/>
    <property type="match status" value="1"/>
</dbReference>
<evidence type="ECO:0000313" key="15">
    <source>
        <dbReference type="Proteomes" id="UP000269276"/>
    </source>
</evidence>
<dbReference type="Pfam" id="PF03556">
    <property type="entry name" value="Cullin_binding"/>
    <property type="match status" value="1"/>
</dbReference>
<evidence type="ECO:0000256" key="5">
    <source>
        <dbReference type="ARBA" id="ARBA00014268"/>
    </source>
</evidence>
<evidence type="ECO:0000256" key="3">
    <source>
        <dbReference type="ARBA" id="ARBA00004496"/>
    </source>
</evidence>
<feature type="domain" description="PX" evidence="12">
    <location>
        <begin position="315"/>
        <end position="429"/>
    </location>
</feature>
<dbReference type="Gene3D" id="1.10.238.10">
    <property type="entry name" value="EF-hand"/>
    <property type="match status" value="2"/>
</dbReference>
<evidence type="ECO:0000256" key="4">
    <source>
        <dbReference type="ARBA" id="ARBA00010883"/>
    </source>
</evidence>
<feature type="compositionally biased region" description="Polar residues" evidence="11">
    <location>
        <begin position="222"/>
        <end position="238"/>
    </location>
</feature>
<protein>
    <recommendedName>
        <fullName evidence="5">Sorting nexin MVP1</fullName>
    </recommendedName>
    <alternativeName>
        <fullName evidence="10">Sorting nexin mvp1</fullName>
    </alternativeName>
</protein>
<dbReference type="Gene3D" id="1.20.1270.60">
    <property type="entry name" value="Arfaptin homology (AH) domain/BAR domain"/>
    <property type="match status" value="1"/>
</dbReference>
<dbReference type="GO" id="GO:0006623">
    <property type="term" value="P:protein targeting to vacuole"/>
    <property type="evidence" value="ECO:0007669"/>
    <property type="project" value="TreeGrafter"/>
</dbReference>
<evidence type="ECO:0000256" key="11">
    <source>
        <dbReference type="SAM" id="MobiDB-lite"/>
    </source>
</evidence>
<dbReference type="PANTHER" id="PTHR47554:SF1">
    <property type="entry name" value="SORTING NEXIN MVP1"/>
    <property type="match status" value="1"/>
</dbReference>
<dbReference type="VEuPathDB" id="FungiDB:BTJ68_09956"/>
<dbReference type="InterPro" id="IPR036871">
    <property type="entry name" value="PX_dom_sf"/>
</dbReference>
<evidence type="ECO:0000259" key="13">
    <source>
        <dbReference type="PROSITE" id="PS51229"/>
    </source>
</evidence>
<dbReference type="AlphaFoldDB" id="A0A3M7DJ91"/>
<feature type="region of interest" description="Disordered" evidence="11">
    <location>
        <begin position="1"/>
        <end position="54"/>
    </location>
</feature>
<evidence type="ECO:0000256" key="9">
    <source>
        <dbReference type="ARBA" id="ARBA00023136"/>
    </source>
</evidence>
<keyword evidence="9" id="KW-0472">Membrane</keyword>
<dbReference type="InterPro" id="IPR045734">
    <property type="entry name" value="Snx8_BAR_dom"/>
</dbReference>
<dbReference type="OrthoDB" id="27198at2759"/>
<comment type="similarity">
    <text evidence="4">Belongs to the sorting nexin family.</text>
</comment>
<dbReference type="EMBL" id="QWIP01000404">
    <property type="protein sequence ID" value="RMY64418.1"/>
    <property type="molecule type" value="Genomic_DNA"/>
</dbReference>
<dbReference type="FunFam" id="3.30.1520.10:FF:000037">
    <property type="entry name" value="Sorting nexin mvp-1"/>
    <property type="match status" value="1"/>
</dbReference>
<evidence type="ECO:0000256" key="6">
    <source>
        <dbReference type="ARBA" id="ARBA00022448"/>
    </source>
</evidence>
<sequence length="1193" mass="132955">MSLFGDDTDTPASRPKSSLFDDENAQSKNSSSMFGDDPMGGNDSPWNFTPKKSAGRGSLVKSLLAGADVPDVYVDTFDNLQASGRVDEQECKRLLADSHIAQGDQERIWSIVSGDGESSSIGRNEFNVLVALIGLAQEGEELSLDAVDERRRKLPTPSLPSTKKQHQQPPATPQRQAQTGAQQSTPTQQNGHMRKTSFGAGFGEQDPWASPEMHKAHGHLNGLSNGPQRTTSSFTTGAGDSADPVPSGTYGNGSAGQAGGSGTWGSTSSFGGGGGHGGFGGAGSASGGGFGDDPNSPSTPRRPAAPRNTTSKGAEETVIVNMLEGKEGMFMFQHRNYEVASVRRNSKVIRRYSDFVWLLDCLHKRYPFRQLPLLPPKRVAINGNHIAADQTFIEKRRRGLARFCNSLVRHPVLREEQLVVMFLTELAVWRKQATISVQEEFVGRQLPPNLEDSLPQNLQDTFDTVRSGVRRSADLYINLCNLTERLCKRKEAIAGEYGRFKMNLQSITETSADTYAIDTNDVPLLNEGINGTAKHVGTSQNLLDDESRAWDEGLLEDLKYMRDALVSMRDMFDRRDRYAKDNIPQLEKRIQTNEQKLQGIKAKGDTAKPGEAEKVENAIVNDKQSIVAQHARGVFIKECVRDEIQYFNATQYHVSRLHQDWAQERVKYAELQADNFRGLVDAVEKAEMPKRGVENVETLFEETEPRKAPKTAYTAQQKSAISEFTSVTQSDKTNAAKILRQHNWNVGGALNGDSIGEFESLTLAQQTLLLKAALPGFPTKRYNDVGAAQRRAVLSQYCERIGRSSAHMALLCVECIDWRDAFEYTKSRILPGDKRHALTFLLAPVQQQKSWLGVALQLDPSALANFEYLRPLARVIRLDCLCVYHNKSVRSVIEAFSLPPARAHFLSAGESLQEQRSLLNFFFRSLSLQVRVDYYGSLLAGFNRTSYVRMDPVERYRYVEAAYFNNPNGAANPTRPALSKIFDKYRDNPSEEPDEMNIDGLTELLGEMDIEPGDMGALIFSEIVSSPSLGKVTREGFVDGWSELGVDNLPKMKDVCQQRRLTLSQDVALFKNVYNAAFPLVLPPGSKTLPLEFATEFWTMLFTPPGLEWKSAEGTPWLEWWLEFQQQIKTKAVNRDLWKQTLNFARETLKDDSLSFWSEESSWPSVIDEFVEWVKTEKRPGENGRSGEAMEVE</sequence>
<evidence type="ECO:0000256" key="7">
    <source>
        <dbReference type="ARBA" id="ARBA00022490"/>
    </source>
</evidence>
<dbReference type="InterPro" id="IPR001683">
    <property type="entry name" value="PX_dom"/>
</dbReference>
<dbReference type="Pfam" id="PF14555">
    <property type="entry name" value="UBA_4"/>
    <property type="match status" value="1"/>
</dbReference>
<evidence type="ECO:0000256" key="10">
    <source>
        <dbReference type="ARBA" id="ARBA00072009"/>
    </source>
</evidence>